<keyword evidence="2" id="KW-1185">Reference proteome</keyword>
<reference evidence="1 2" key="1">
    <citation type="journal article" date="2021" name="Hortic Res">
        <title>Chromosome-scale assembly of the Dendrobium chrysotoxum genome enhances the understanding of orchid evolution.</title>
        <authorList>
            <person name="Zhang Y."/>
            <person name="Zhang G.Q."/>
            <person name="Zhang D."/>
            <person name="Liu X.D."/>
            <person name="Xu X.Y."/>
            <person name="Sun W.H."/>
            <person name="Yu X."/>
            <person name="Zhu X."/>
            <person name="Wang Z.W."/>
            <person name="Zhao X."/>
            <person name="Zhong W.Y."/>
            <person name="Chen H."/>
            <person name="Yin W.L."/>
            <person name="Huang T."/>
            <person name="Niu S.C."/>
            <person name="Liu Z.J."/>
        </authorList>
    </citation>
    <scope>NUCLEOTIDE SEQUENCE [LARGE SCALE GENOMIC DNA]</scope>
    <source>
        <strain evidence="1">Lindl</strain>
    </source>
</reference>
<evidence type="ECO:0008006" key="3">
    <source>
        <dbReference type="Google" id="ProtNLM"/>
    </source>
</evidence>
<dbReference type="PANTHER" id="PTHR33600:SF4">
    <property type="entry name" value="PLASTID DIVISION PROTEIN PDV1"/>
    <property type="match status" value="1"/>
</dbReference>
<dbReference type="AlphaFoldDB" id="A0AAV7G5L4"/>
<accession>A0AAV7G5L4</accession>
<protein>
    <recommendedName>
        <fullName evidence="3">Plastid division protein</fullName>
    </recommendedName>
</protein>
<name>A0AAV7G5L4_DENCH</name>
<comment type="caution">
    <text evidence="1">The sequence shown here is derived from an EMBL/GenBank/DDBJ whole genome shotgun (WGS) entry which is preliminary data.</text>
</comment>
<organism evidence="1 2">
    <name type="scientific">Dendrobium chrysotoxum</name>
    <name type="common">Orchid</name>
    <dbReference type="NCBI Taxonomy" id="161865"/>
    <lineage>
        <taxon>Eukaryota</taxon>
        <taxon>Viridiplantae</taxon>
        <taxon>Streptophyta</taxon>
        <taxon>Embryophyta</taxon>
        <taxon>Tracheophyta</taxon>
        <taxon>Spermatophyta</taxon>
        <taxon>Magnoliopsida</taxon>
        <taxon>Liliopsida</taxon>
        <taxon>Asparagales</taxon>
        <taxon>Orchidaceae</taxon>
        <taxon>Epidendroideae</taxon>
        <taxon>Malaxideae</taxon>
        <taxon>Dendrobiinae</taxon>
        <taxon>Dendrobium</taxon>
    </lineage>
</organism>
<dbReference type="InterPro" id="IPR038939">
    <property type="entry name" value="PDV1/PDV2"/>
</dbReference>
<dbReference type="GO" id="GO:0010020">
    <property type="term" value="P:chloroplast fission"/>
    <property type="evidence" value="ECO:0007669"/>
    <property type="project" value="InterPro"/>
</dbReference>
<sequence>MKWEMEMEQIEAVLERIWDLHDKISDAIHAISRAHFLKSIKNLARPSQEKNHPPDGDLGDGSDERSCGYVFVKGFRPDEDAALAEARSLNAIRSALENLEDQIEFFHTIQSQQQAERDAAIARLEQSRIILAMRLSEHQGEKHKVIEEAQAFVSDVQEASQFIAPENLFVEPLSRPGEDAGTEKDCKPHAFMQMLISSLAFAKSSLSLDRFGGVLGNAALFAVSMLAFLQMRQAAIKQEAPALSNRSSYKSKSERIASKVDYSSQSDVLQYFDCFSAKGITSDVLIRLDEALGGGLAELRTLGGGPVKLRTSGDGPMELRASEGGLIELRMSGGGPVDLRVSGGGPVELRTSGGGSVELRASSDSLAELRTLGGGPVELRASRYGTTELRILGHGPMELRA</sequence>
<dbReference type="Proteomes" id="UP000775213">
    <property type="component" value="Unassembled WGS sequence"/>
</dbReference>
<dbReference type="PANTHER" id="PTHR33600">
    <property type="entry name" value="PLASTID DIVISION PROTEIN PDV2"/>
    <property type="match status" value="1"/>
</dbReference>
<evidence type="ECO:0000313" key="2">
    <source>
        <dbReference type="Proteomes" id="UP000775213"/>
    </source>
</evidence>
<gene>
    <name evidence="1" type="ORF">IEQ34_021755</name>
</gene>
<proteinExistence type="predicted"/>
<evidence type="ECO:0000313" key="1">
    <source>
        <dbReference type="EMBL" id="KAH0451063.1"/>
    </source>
</evidence>
<dbReference type="EMBL" id="JAGFBR010000018">
    <property type="protein sequence ID" value="KAH0451063.1"/>
    <property type="molecule type" value="Genomic_DNA"/>
</dbReference>